<dbReference type="RefSeq" id="WP_108436845.1">
    <property type="nucleotide sequence ID" value="NZ_CP028918.1"/>
</dbReference>
<dbReference type="OrthoDB" id="9797304at2"/>
<organism evidence="2 3">
    <name type="scientific">Paragemmobacter aquarius</name>
    <dbReference type="NCBI Taxonomy" id="2169400"/>
    <lineage>
        <taxon>Bacteria</taxon>
        <taxon>Pseudomonadati</taxon>
        <taxon>Pseudomonadota</taxon>
        <taxon>Alphaproteobacteria</taxon>
        <taxon>Rhodobacterales</taxon>
        <taxon>Paracoccaceae</taxon>
        <taxon>Paragemmobacter</taxon>
    </lineage>
</organism>
<keyword evidence="1" id="KW-0472">Membrane</keyword>
<dbReference type="EMBL" id="CP028918">
    <property type="protein sequence ID" value="AWB50033.1"/>
    <property type="molecule type" value="Genomic_DNA"/>
</dbReference>
<evidence type="ECO:0000313" key="3">
    <source>
        <dbReference type="Proteomes" id="UP000244496"/>
    </source>
</evidence>
<gene>
    <name evidence="2" type="ORF">HYN69_17350</name>
</gene>
<feature type="transmembrane region" description="Helical" evidence="1">
    <location>
        <begin position="6"/>
        <end position="24"/>
    </location>
</feature>
<accession>A0A2S0UQD8</accession>
<keyword evidence="1" id="KW-1133">Transmembrane helix</keyword>
<evidence type="ECO:0000313" key="2">
    <source>
        <dbReference type="EMBL" id="AWB50033.1"/>
    </source>
</evidence>
<dbReference type="AlphaFoldDB" id="A0A2S0UQD8"/>
<sequence length="376" mass="40994">MDFWFVTQLILSSVIGAALIALLVQLRSRETGTAGHDALALPVWSVDGEGTVSARNTACLRLGNVILPKGPGRSELDGQWFEVSVHPDGEGQVFTAVPLDGVIRAETALRDFRTTMSDTFAQLDTGLGLFDAMGRLQMFNPALADMTGLQVEFLMRRPGFGAVLDALRGKGMLPEPKDWLAWRRMMVELPMSPTASAHEELWGLPGGVTYRATLRPQAKGAFALLLEDISTEMLRSRRYRADMELAQSVIDTMEDGIAVFAESGQLVLSNAAYAALWGHDPGTQMGEGSIGKIAAHWREASAPDPLWKWIEEYIETAGDREPWQAEARLLDGRLIACRLAPIWSGATMAAFRPLPPDHAIPDGMASVTRHKAKMAG</sequence>
<dbReference type="SUPFAM" id="SSF55785">
    <property type="entry name" value="PYP-like sensor domain (PAS domain)"/>
    <property type="match status" value="2"/>
</dbReference>
<protein>
    <submittedName>
        <fullName evidence="2">Uncharacterized protein</fullName>
    </submittedName>
</protein>
<dbReference type="Proteomes" id="UP000244496">
    <property type="component" value="Chromosome"/>
</dbReference>
<reference evidence="2 3" key="1">
    <citation type="submission" date="2018-04" db="EMBL/GenBank/DDBJ databases">
        <title>Genome sequencing of Gemmobacter.</title>
        <authorList>
            <person name="Yi H."/>
            <person name="Baek M.-G."/>
        </authorList>
    </citation>
    <scope>NUCLEOTIDE SEQUENCE [LARGE SCALE GENOMIC DNA]</scope>
    <source>
        <strain evidence="2 3">HYN0069</strain>
    </source>
</reference>
<keyword evidence="1" id="KW-0812">Transmembrane</keyword>
<dbReference type="Gene3D" id="3.30.450.20">
    <property type="entry name" value="PAS domain"/>
    <property type="match status" value="1"/>
</dbReference>
<dbReference type="KEGG" id="geh:HYN69_17350"/>
<name>A0A2S0UQD8_9RHOB</name>
<evidence type="ECO:0000256" key="1">
    <source>
        <dbReference type="SAM" id="Phobius"/>
    </source>
</evidence>
<dbReference type="InterPro" id="IPR035965">
    <property type="entry name" value="PAS-like_dom_sf"/>
</dbReference>
<proteinExistence type="predicted"/>
<keyword evidence="3" id="KW-1185">Reference proteome</keyword>